<dbReference type="AlphaFoldDB" id="A0A2P2CZF8"/>
<sequence>MNDILKEIAQLTTKASTEPTKTELPRVLIIKGEVSEHQLAAIYEPMIGLVVQGGKTISIGDQTIQLNAPSYFVITADIPATGKVQQGKAGPYISLGLQLEQDSILDLLNTLPQNFPEENGSDEFSACEASNEFLEAWVRMLRLLKTPEHIPALAPIYEREILYRALLGPQGWRLRKFCQAQGKGPTVYPAIRWIRENYTASMEIKRLAAKSRLGVTTFHRQFKQITGLSPVQFQKQLRLLEARKLLVYSAYSASRAAFEVGYESVTQFNREYSRFFGDSPARDASQLREKIALTNSRNL</sequence>
<dbReference type="Pfam" id="PF06719">
    <property type="entry name" value="AraC_N"/>
    <property type="match status" value="1"/>
</dbReference>
<dbReference type="RefSeq" id="WP_108927544.1">
    <property type="nucleotide sequence ID" value="NZ_BFAY01000006.1"/>
</dbReference>
<dbReference type="Gene3D" id="1.10.10.60">
    <property type="entry name" value="Homeodomain-like"/>
    <property type="match status" value="2"/>
</dbReference>
<dbReference type="GO" id="GO:0003700">
    <property type="term" value="F:DNA-binding transcription factor activity"/>
    <property type="evidence" value="ECO:0007669"/>
    <property type="project" value="InterPro"/>
</dbReference>
<protein>
    <submittedName>
        <fullName evidence="4">Transcriptional regulator</fullName>
    </submittedName>
</protein>
<organism evidence="4 5">
    <name type="scientific">Leptospira johnsonii</name>
    <dbReference type="NCBI Taxonomy" id="1917820"/>
    <lineage>
        <taxon>Bacteria</taxon>
        <taxon>Pseudomonadati</taxon>
        <taxon>Spirochaetota</taxon>
        <taxon>Spirochaetia</taxon>
        <taxon>Leptospirales</taxon>
        <taxon>Leptospiraceae</taxon>
        <taxon>Leptospira</taxon>
    </lineage>
</organism>
<dbReference type="EMBL" id="BFAY01000006">
    <property type="protein sequence ID" value="GBF37792.1"/>
    <property type="molecule type" value="Genomic_DNA"/>
</dbReference>
<accession>A0A2P2CZF8</accession>
<dbReference type="PROSITE" id="PS01124">
    <property type="entry name" value="HTH_ARAC_FAMILY_2"/>
    <property type="match status" value="1"/>
</dbReference>
<dbReference type="Proteomes" id="UP000245076">
    <property type="component" value="Unassembled WGS sequence"/>
</dbReference>
<name>A0A2P2CZF8_9LEPT</name>
<keyword evidence="2" id="KW-0804">Transcription</keyword>
<comment type="caution">
    <text evidence="4">The sequence shown here is derived from an EMBL/GenBank/DDBJ whole genome shotgun (WGS) entry which is preliminary data.</text>
</comment>
<dbReference type="InterPro" id="IPR009057">
    <property type="entry name" value="Homeodomain-like_sf"/>
</dbReference>
<dbReference type="PANTHER" id="PTHR43436">
    <property type="entry name" value="ARAC-FAMILY TRANSCRIPTIONAL REGULATOR"/>
    <property type="match status" value="1"/>
</dbReference>
<gene>
    <name evidence="4" type="ORF">LPTSP1_07780</name>
</gene>
<proteinExistence type="predicted"/>
<keyword evidence="5" id="KW-1185">Reference proteome</keyword>
<dbReference type="SUPFAM" id="SSF46689">
    <property type="entry name" value="Homeodomain-like"/>
    <property type="match status" value="2"/>
</dbReference>
<dbReference type="InterPro" id="IPR018060">
    <property type="entry name" value="HTH_AraC"/>
</dbReference>
<reference evidence="4 5" key="1">
    <citation type="submission" date="2018-02" db="EMBL/GenBank/DDBJ databases">
        <title>Novel Leptospira species isolated from soil and water in Japan.</title>
        <authorList>
            <person name="Nakao R."/>
            <person name="Masuzawa T."/>
        </authorList>
    </citation>
    <scope>NUCLEOTIDE SEQUENCE [LARGE SCALE GENOMIC DNA]</scope>
    <source>
        <strain evidence="4 5">E8</strain>
    </source>
</reference>
<dbReference type="Pfam" id="PF12833">
    <property type="entry name" value="HTH_18"/>
    <property type="match status" value="1"/>
</dbReference>
<evidence type="ECO:0000259" key="3">
    <source>
        <dbReference type="PROSITE" id="PS01124"/>
    </source>
</evidence>
<evidence type="ECO:0000256" key="1">
    <source>
        <dbReference type="ARBA" id="ARBA00023015"/>
    </source>
</evidence>
<evidence type="ECO:0000313" key="4">
    <source>
        <dbReference type="EMBL" id="GBF37792.1"/>
    </source>
</evidence>
<dbReference type="GO" id="GO:0043565">
    <property type="term" value="F:sequence-specific DNA binding"/>
    <property type="evidence" value="ECO:0007669"/>
    <property type="project" value="InterPro"/>
</dbReference>
<dbReference type="PANTHER" id="PTHR43436:SF1">
    <property type="entry name" value="TRANSCRIPTIONAL REGULATORY PROTEIN"/>
    <property type="match status" value="1"/>
</dbReference>
<evidence type="ECO:0000256" key="2">
    <source>
        <dbReference type="ARBA" id="ARBA00023163"/>
    </source>
</evidence>
<keyword evidence="1" id="KW-0805">Transcription regulation</keyword>
<feature type="domain" description="HTH araC/xylS-type" evidence="3">
    <location>
        <begin position="188"/>
        <end position="286"/>
    </location>
</feature>
<evidence type="ECO:0000313" key="5">
    <source>
        <dbReference type="Proteomes" id="UP000245076"/>
    </source>
</evidence>
<dbReference type="SMART" id="SM00342">
    <property type="entry name" value="HTH_ARAC"/>
    <property type="match status" value="1"/>
</dbReference>
<dbReference type="InterPro" id="IPR009594">
    <property type="entry name" value="Tscrpt_reg_HTH_AraC_N"/>
</dbReference>
<dbReference type="OrthoDB" id="337756at2"/>